<dbReference type="Proteomes" id="UP000596004">
    <property type="component" value="Chromosome"/>
</dbReference>
<keyword evidence="1" id="KW-1133">Transmembrane helix</keyword>
<feature type="transmembrane region" description="Helical" evidence="1">
    <location>
        <begin position="63"/>
        <end position="89"/>
    </location>
</feature>
<feature type="transmembrane region" description="Helical" evidence="1">
    <location>
        <begin position="96"/>
        <end position="113"/>
    </location>
</feature>
<evidence type="ECO:0008006" key="3">
    <source>
        <dbReference type="Google" id="ProtNLM"/>
    </source>
</evidence>
<evidence type="ECO:0000256" key="1">
    <source>
        <dbReference type="SAM" id="Phobius"/>
    </source>
</evidence>
<keyword evidence="1" id="KW-0472">Membrane</keyword>
<keyword evidence="1" id="KW-0812">Transmembrane</keyword>
<proteinExistence type="predicted"/>
<evidence type="ECO:0000313" key="2">
    <source>
        <dbReference type="EMBL" id="QQR93011.1"/>
    </source>
</evidence>
<dbReference type="AlphaFoldDB" id="A0A7T9DKK5"/>
<feature type="transmembrane region" description="Helical" evidence="1">
    <location>
        <begin position="125"/>
        <end position="144"/>
    </location>
</feature>
<reference evidence="2" key="1">
    <citation type="submission" date="2020-11" db="EMBL/GenBank/DDBJ databases">
        <title>Connecting structure to function with the recovery of over 1000 high-quality activated sludge metagenome-assembled genomes encoding full-length rRNA genes using long-read sequencing.</title>
        <authorList>
            <person name="Singleton C.M."/>
            <person name="Petriglieri F."/>
            <person name="Kristensen J.M."/>
            <person name="Kirkegaard R.H."/>
            <person name="Michaelsen T.Y."/>
            <person name="Andersen M.H."/>
            <person name="Karst S.M."/>
            <person name="Dueholm M.S."/>
            <person name="Nielsen P.H."/>
            <person name="Albertsen M."/>
        </authorList>
    </citation>
    <scope>NUCLEOTIDE SEQUENCE</scope>
    <source>
        <strain evidence="2">Fred_18-Q3-R57-64_BAT3C.431</strain>
    </source>
</reference>
<accession>A0A7T9DKK5</accession>
<name>A0A7T9DKK5_9ARCH</name>
<gene>
    <name evidence="2" type="ORF">IPJ89_02090</name>
</gene>
<sequence length="162" mass="17819">MKLAFEQKMMGLTRISLGFIFFWAFIDKLWGLGFATTPAKSWLAGASPTMGFLSHASGPFAEIFHALAGLWWVDGLFMLGLLGIGAALILGIGVRIAGYAGALLVLMMWSAVLPPANNPILDDHIVYFFILLAFTHMKVGRWWGFGEKWSKSDLVKANPILE</sequence>
<organism evidence="2">
    <name type="scientific">Candidatus Iainarchaeum sp</name>
    <dbReference type="NCBI Taxonomy" id="3101447"/>
    <lineage>
        <taxon>Archaea</taxon>
        <taxon>Candidatus Iainarchaeota</taxon>
        <taxon>Candidatus Iainarchaeia</taxon>
        <taxon>Candidatus Iainarchaeales</taxon>
        <taxon>Candidatus Iainarchaeaceae</taxon>
        <taxon>Candidatus Iainarchaeum</taxon>
    </lineage>
</organism>
<protein>
    <recommendedName>
        <fullName evidence="3">DoxX family membrane protein</fullName>
    </recommendedName>
</protein>
<dbReference type="EMBL" id="CP064981">
    <property type="protein sequence ID" value="QQR93011.1"/>
    <property type="molecule type" value="Genomic_DNA"/>
</dbReference>